<reference evidence="2 3" key="1">
    <citation type="submission" date="2018-10" db="EMBL/GenBank/DDBJ databases">
        <title>Draft genome of Mycobacterium hodleri strain B.</title>
        <authorList>
            <person name="Amande T.J."/>
            <person name="Mcgenity T.J."/>
        </authorList>
    </citation>
    <scope>NUCLEOTIDE SEQUENCE [LARGE SCALE GENOMIC DNA]</scope>
    <source>
        <strain evidence="2 3">B</strain>
    </source>
</reference>
<evidence type="ECO:0000259" key="1">
    <source>
        <dbReference type="PROSITE" id="PS50043"/>
    </source>
</evidence>
<dbReference type="Gene3D" id="1.10.10.10">
    <property type="entry name" value="Winged helix-like DNA-binding domain superfamily/Winged helix DNA-binding domain"/>
    <property type="match status" value="1"/>
</dbReference>
<protein>
    <submittedName>
        <fullName evidence="2">Helix-turn-helix transcriptional regulator</fullName>
    </submittedName>
</protein>
<evidence type="ECO:0000313" key="3">
    <source>
        <dbReference type="Proteomes" id="UP000315759"/>
    </source>
</evidence>
<dbReference type="CDD" id="cd06170">
    <property type="entry name" value="LuxR_C_like"/>
    <property type="match status" value="1"/>
</dbReference>
<gene>
    <name evidence="2" type="ORF">D8S82_09400</name>
</gene>
<accession>A0A544W402</accession>
<sequence>MVTLDEFSRLVSGFYRSAVDPVDWVPTLDTLRRTVGAACGGLSMIDGTSRRLTNVNVPVEAMASYDAYYQYLDYVLVEVENGPVGLVRGGTELIGLKPNSEFDADWMQRYEMDDGLFVRVTDGAKPSCLILAAPRGPMPFDSRERIQLINALLPHLQLSLRTRRHVEELIDERDDLVPAVDVLRNGVLVVGPDYVVVQVNSAAKRILRSHDGVCLRSGVVEVSRASVHAELCRSIQRALTCDGVDTWGGSLCCPRPSGARPYVIHVLPAHGSDGAAPRSRRAIVVIIDPELNPEPPAALLRRLYGLTTAEADVAVRIAAGAELKQISDELGVSIATVRKHLQHLFEKTDTHRQSELVRFLLVVMP</sequence>
<dbReference type="GO" id="GO:0003677">
    <property type="term" value="F:DNA binding"/>
    <property type="evidence" value="ECO:0007669"/>
    <property type="project" value="InterPro"/>
</dbReference>
<dbReference type="SUPFAM" id="SSF46894">
    <property type="entry name" value="C-terminal effector domain of the bipartite response regulators"/>
    <property type="match status" value="1"/>
</dbReference>
<dbReference type="Proteomes" id="UP000315759">
    <property type="component" value="Unassembled WGS sequence"/>
</dbReference>
<dbReference type="InterPro" id="IPR000792">
    <property type="entry name" value="Tscrpt_reg_LuxR_C"/>
</dbReference>
<dbReference type="PROSITE" id="PS50043">
    <property type="entry name" value="HTH_LUXR_2"/>
    <property type="match status" value="1"/>
</dbReference>
<evidence type="ECO:0000313" key="2">
    <source>
        <dbReference type="EMBL" id="TQR86971.1"/>
    </source>
</evidence>
<organism evidence="2 3">
    <name type="scientific">Mycolicibacterium hodleri</name>
    <dbReference type="NCBI Taxonomy" id="49897"/>
    <lineage>
        <taxon>Bacteria</taxon>
        <taxon>Bacillati</taxon>
        <taxon>Actinomycetota</taxon>
        <taxon>Actinomycetes</taxon>
        <taxon>Mycobacteriales</taxon>
        <taxon>Mycobacteriaceae</taxon>
        <taxon>Mycolicibacterium</taxon>
    </lineage>
</organism>
<dbReference type="PRINTS" id="PR00038">
    <property type="entry name" value="HTHLUXR"/>
</dbReference>
<dbReference type="RefSeq" id="WP_142551827.1">
    <property type="nucleotide sequence ID" value="NZ_VIFX01000009.1"/>
</dbReference>
<dbReference type="SUPFAM" id="SSF55785">
    <property type="entry name" value="PYP-like sensor domain (PAS domain)"/>
    <property type="match status" value="1"/>
</dbReference>
<dbReference type="InterPro" id="IPR036388">
    <property type="entry name" value="WH-like_DNA-bd_sf"/>
</dbReference>
<dbReference type="Pfam" id="PF00196">
    <property type="entry name" value="GerE"/>
    <property type="match status" value="1"/>
</dbReference>
<dbReference type="SMART" id="SM00421">
    <property type="entry name" value="HTH_LUXR"/>
    <property type="match status" value="1"/>
</dbReference>
<name>A0A544W402_9MYCO</name>
<dbReference type="AlphaFoldDB" id="A0A544W402"/>
<keyword evidence="3" id="KW-1185">Reference proteome</keyword>
<dbReference type="InterPro" id="IPR035965">
    <property type="entry name" value="PAS-like_dom_sf"/>
</dbReference>
<dbReference type="InterPro" id="IPR016032">
    <property type="entry name" value="Sig_transdc_resp-reg_C-effctor"/>
</dbReference>
<dbReference type="GO" id="GO:0006355">
    <property type="term" value="P:regulation of DNA-templated transcription"/>
    <property type="evidence" value="ECO:0007669"/>
    <property type="project" value="InterPro"/>
</dbReference>
<comment type="caution">
    <text evidence="2">The sequence shown here is derived from an EMBL/GenBank/DDBJ whole genome shotgun (WGS) entry which is preliminary data.</text>
</comment>
<dbReference type="EMBL" id="VIFX01000009">
    <property type="protein sequence ID" value="TQR86971.1"/>
    <property type="molecule type" value="Genomic_DNA"/>
</dbReference>
<proteinExistence type="predicted"/>
<feature type="domain" description="HTH luxR-type" evidence="1">
    <location>
        <begin position="299"/>
        <end position="364"/>
    </location>
</feature>